<feature type="signal peptide" evidence="2">
    <location>
        <begin position="1"/>
        <end position="20"/>
    </location>
</feature>
<feature type="compositionally biased region" description="Low complexity" evidence="1">
    <location>
        <begin position="30"/>
        <end position="40"/>
    </location>
</feature>
<protein>
    <submittedName>
        <fullName evidence="3">Uncharacterized protein</fullName>
    </submittedName>
</protein>
<accession>A0AAU7B0M8</accession>
<dbReference type="KEGG" id="parq:DSM112329_04008"/>
<dbReference type="EMBL" id="CP114014">
    <property type="protein sequence ID" value="XAY07129.1"/>
    <property type="molecule type" value="Genomic_DNA"/>
</dbReference>
<evidence type="ECO:0000256" key="2">
    <source>
        <dbReference type="SAM" id="SignalP"/>
    </source>
</evidence>
<dbReference type="PROSITE" id="PS51257">
    <property type="entry name" value="PROKAR_LIPOPROTEIN"/>
    <property type="match status" value="1"/>
</dbReference>
<keyword evidence="2" id="KW-0732">Signal</keyword>
<gene>
    <name evidence="3" type="ORF">DSM112329_04008</name>
</gene>
<dbReference type="RefSeq" id="WP_354698335.1">
    <property type="nucleotide sequence ID" value="NZ_CP114014.1"/>
</dbReference>
<dbReference type="AlphaFoldDB" id="A0AAU7B0M8"/>
<sequence>MRAVALSAACGVLLVLGACGGAGRPAAHPPGALAGGSVPSVPTPVPIGRGDRLRPGPGPGPGPATADRLPCRTAPPPRTHDAVHIELFAAGHTVIVPAGIGIAPPRRRAGAFVTGGRCVTPLRTTEPTGVIELLPGTRATLGDLFAVWGRALGPRRLLSFDGPVRAWVDGTRWRGPVAAIPLRHHAQIVVVTGPDVPVHATYGFPPDGVTHLRP</sequence>
<organism evidence="3">
    <name type="scientific">Paraconexibacter sp. AEG42_29</name>
    <dbReference type="NCBI Taxonomy" id="2997339"/>
    <lineage>
        <taxon>Bacteria</taxon>
        <taxon>Bacillati</taxon>
        <taxon>Actinomycetota</taxon>
        <taxon>Thermoleophilia</taxon>
        <taxon>Solirubrobacterales</taxon>
        <taxon>Paraconexibacteraceae</taxon>
        <taxon>Paraconexibacter</taxon>
    </lineage>
</organism>
<name>A0AAU7B0M8_9ACTN</name>
<feature type="chain" id="PRO_5043952473" evidence="2">
    <location>
        <begin position="21"/>
        <end position="214"/>
    </location>
</feature>
<reference evidence="3" key="1">
    <citation type="submission" date="2022-12" db="EMBL/GenBank/DDBJ databases">
        <title>Paraconexibacter alkalitolerans sp. nov. and Baekduia alba sp. nov., isolated from soil and emended description of the genera Paraconexibacter (Chun et al., 2020) and Baekduia (An et al., 2020).</title>
        <authorList>
            <person name="Vieira S."/>
            <person name="Huber K.J."/>
            <person name="Geppert A."/>
            <person name="Wolf J."/>
            <person name="Neumann-Schaal M."/>
            <person name="Muesken M."/>
            <person name="Overmann J."/>
        </authorList>
    </citation>
    <scope>NUCLEOTIDE SEQUENCE</scope>
    <source>
        <strain evidence="3">AEG42_29</strain>
    </source>
</reference>
<proteinExistence type="predicted"/>
<evidence type="ECO:0000256" key="1">
    <source>
        <dbReference type="SAM" id="MobiDB-lite"/>
    </source>
</evidence>
<feature type="region of interest" description="Disordered" evidence="1">
    <location>
        <begin position="30"/>
        <end position="75"/>
    </location>
</feature>
<evidence type="ECO:0000313" key="3">
    <source>
        <dbReference type="EMBL" id="XAY07129.1"/>
    </source>
</evidence>